<keyword evidence="9 20" id="KW-0560">Oxidoreductase</keyword>
<evidence type="ECO:0000256" key="18">
    <source>
        <dbReference type="ARBA" id="ARBA00058503"/>
    </source>
</evidence>
<comment type="catalytic activity">
    <reaction evidence="15">
        <text>L-isoleucine + 2 reduced [NADPH--hemoprotein reductase] + 2 O2 = (1E,2S)-2-methylbutanal oxime + 2 oxidized [NADPH--hemoprotein reductase] + CO2 + 3 H2O + 2 H(+)</text>
        <dbReference type="Rhea" id="RHEA:28602"/>
        <dbReference type="Rhea" id="RHEA-COMP:11964"/>
        <dbReference type="Rhea" id="RHEA-COMP:11965"/>
        <dbReference type="ChEBI" id="CHEBI:15377"/>
        <dbReference type="ChEBI" id="CHEBI:15378"/>
        <dbReference type="ChEBI" id="CHEBI:15379"/>
        <dbReference type="ChEBI" id="CHEBI:16526"/>
        <dbReference type="ChEBI" id="CHEBI:57618"/>
        <dbReference type="ChEBI" id="CHEBI:58045"/>
        <dbReference type="ChEBI" id="CHEBI:58210"/>
        <dbReference type="ChEBI" id="CHEBI:134628"/>
        <dbReference type="EC" id="1.14.14.39"/>
    </reaction>
</comment>
<evidence type="ECO:0000256" key="19">
    <source>
        <dbReference type="PIRSR" id="PIRSR602401-1"/>
    </source>
</evidence>
<dbReference type="InterPro" id="IPR036396">
    <property type="entry name" value="Cyt_P450_sf"/>
</dbReference>
<keyword evidence="23" id="KW-1185">Reference proteome</keyword>
<evidence type="ECO:0000256" key="8">
    <source>
        <dbReference type="ARBA" id="ARBA00022848"/>
    </source>
</evidence>
<evidence type="ECO:0000256" key="16">
    <source>
        <dbReference type="ARBA" id="ARBA00052460"/>
    </source>
</evidence>
<reference evidence="22" key="1">
    <citation type="journal article" date="2023" name="Science">
        <title>Elucidation of the pathway for biosynthesis of saponin adjuvants from the soapbark tree.</title>
        <authorList>
            <person name="Reed J."/>
            <person name="Orme A."/>
            <person name="El-Demerdash A."/>
            <person name="Owen C."/>
            <person name="Martin L.B.B."/>
            <person name="Misra R.C."/>
            <person name="Kikuchi S."/>
            <person name="Rejzek M."/>
            <person name="Martin A.C."/>
            <person name="Harkess A."/>
            <person name="Leebens-Mack J."/>
            <person name="Louveau T."/>
            <person name="Stephenson M.J."/>
            <person name="Osbourn A."/>
        </authorList>
    </citation>
    <scope>NUCLEOTIDE SEQUENCE</scope>
    <source>
        <strain evidence="22">S10</strain>
    </source>
</reference>
<dbReference type="GO" id="GO:0102001">
    <property type="term" value="F:isoleucine N-monooxygenase (oxime forming) activity"/>
    <property type="evidence" value="ECO:0007669"/>
    <property type="project" value="UniProtKB-EC"/>
</dbReference>
<comment type="catalytic activity">
    <reaction evidence="14">
        <text>N-hydroxy-L-valine + reduced [NADPH--hemoprotein reductase] + O2 = N,N-dihydroxy-L-valine + oxidized [NADPH--hemoprotein reductase] + H2O + H(+)</text>
        <dbReference type="Rhea" id="RHEA:30495"/>
        <dbReference type="Rhea" id="RHEA-COMP:11964"/>
        <dbReference type="Rhea" id="RHEA-COMP:11965"/>
        <dbReference type="ChEBI" id="CHEBI:15377"/>
        <dbReference type="ChEBI" id="CHEBI:15378"/>
        <dbReference type="ChEBI" id="CHEBI:15379"/>
        <dbReference type="ChEBI" id="CHEBI:57618"/>
        <dbReference type="ChEBI" id="CHEBI:58210"/>
        <dbReference type="ChEBI" id="CHEBI:61140"/>
        <dbReference type="ChEBI" id="CHEBI:61142"/>
    </reaction>
</comment>
<dbReference type="GO" id="GO:0020037">
    <property type="term" value="F:heme binding"/>
    <property type="evidence" value="ECO:0007669"/>
    <property type="project" value="InterPro"/>
</dbReference>
<evidence type="ECO:0000313" key="22">
    <source>
        <dbReference type="EMBL" id="KAJ7959930.1"/>
    </source>
</evidence>
<evidence type="ECO:0000256" key="7">
    <source>
        <dbReference type="ARBA" id="ARBA00022824"/>
    </source>
</evidence>
<comment type="subcellular location">
    <subcellularLocation>
        <location evidence="2">Microsome membrane</location>
        <topology evidence="2">Single-pass type II membrane protein</topology>
    </subcellularLocation>
</comment>
<evidence type="ECO:0000256" key="1">
    <source>
        <dbReference type="ARBA" id="ARBA00001971"/>
    </source>
</evidence>
<evidence type="ECO:0000256" key="21">
    <source>
        <dbReference type="SAM" id="Phobius"/>
    </source>
</evidence>
<evidence type="ECO:0000256" key="17">
    <source>
        <dbReference type="ARBA" id="ARBA00052887"/>
    </source>
</evidence>
<protein>
    <submittedName>
        <fullName evidence="22">Cytochrome P450</fullName>
    </submittedName>
</protein>
<comment type="pathway">
    <text evidence="3">Secondary metabolite biosynthesis.</text>
</comment>
<dbReference type="AlphaFoldDB" id="A0AAD7LKN9"/>
<evidence type="ECO:0000256" key="12">
    <source>
        <dbReference type="ARBA" id="ARBA00051005"/>
    </source>
</evidence>
<comment type="catalytic activity">
    <reaction evidence="13">
        <text>N-hydroxy-L-isoleucine + reduced [NADPH--hemoprotein reductase] + O2 = N,N-dihydroxy-L-isoleucine + oxidized [NADPH--hemoprotein reductase] + H2O + H(+)</text>
        <dbReference type="Rhea" id="RHEA:30483"/>
        <dbReference type="Rhea" id="RHEA-COMP:11964"/>
        <dbReference type="Rhea" id="RHEA-COMP:11965"/>
        <dbReference type="ChEBI" id="CHEBI:15377"/>
        <dbReference type="ChEBI" id="CHEBI:15378"/>
        <dbReference type="ChEBI" id="CHEBI:15379"/>
        <dbReference type="ChEBI" id="CHEBI:57618"/>
        <dbReference type="ChEBI" id="CHEBI:58210"/>
        <dbReference type="ChEBI" id="CHEBI:61131"/>
        <dbReference type="ChEBI" id="CHEBI:61133"/>
    </reaction>
</comment>
<dbReference type="FunFam" id="1.10.630.10:FF:000037">
    <property type="entry name" value="Cytochrome P450 9"/>
    <property type="match status" value="1"/>
</dbReference>
<dbReference type="InterPro" id="IPR002401">
    <property type="entry name" value="Cyt_P450_E_grp-I"/>
</dbReference>
<keyword evidence="21" id="KW-0472">Membrane</keyword>
<dbReference type="InterPro" id="IPR001128">
    <property type="entry name" value="Cyt_P450"/>
</dbReference>
<keyword evidence="10 19" id="KW-0408">Iron</keyword>
<feature type="binding site" description="axial binding residue" evidence="19">
    <location>
        <position position="469"/>
    </location>
    <ligand>
        <name>heme</name>
        <dbReference type="ChEBI" id="CHEBI:30413"/>
    </ligand>
    <ligandPart>
        <name>Fe</name>
        <dbReference type="ChEBI" id="CHEBI:18248"/>
    </ligandPart>
</feature>
<keyword evidence="6 19" id="KW-0479">Metal-binding</keyword>
<name>A0AAD7LKN9_QUISA</name>
<comment type="catalytic activity">
    <reaction evidence="17">
        <text>L-isoleucine + reduced [NADPH--hemoprotein reductase] + O2 = N-hydroxy-L-isoleucine + oxidized [NADPH--hemoprotein reductase] + H2O + 2 H(+)</text>
        <dbReference type="Rhea" id="RHEA:30479"/>
        <dbReference type="Rhea" id="RHEA-COMP:11964"/>
        <dbReference type="Rhea" id="RHEA-COMP:11965"/>
        <dbReference type="ChEBI" id="CHEBI:15377"/>
        <dbReference type="ChEBI" id="CHEBI:15378"/>
        <dbReference type="ChEBI" id="CHEBI:15379"/>
        <dbReference type="ChEBI" id="CHEBI:57618"/>
        <dbReference type="ChEBI" id="CHEBI:58045"/>
        <dbReference type="ChEBI" id="CHEBI:58210"/>
        <dbReference type="ChEBI" id="CHEBI:61131"/>
    </reaction>
</comment>
<sequence>MDNNVFSSTELQIYFALLLVVLTNFLFLKRFLPYHQNVESMRPRLPPGPKPWPIVGNLPEMLRNKPAFRWIHKLMKDMNTEIACIRLGNVHVIPVTSPELSREFLKNQDSIFASRPTIMAVDFISKGYLTTALGPYGEQWKKMKKILITDILSTRSHKRLHDNRVEEADNIVRYVYNQCNDKDKGVVVDVRFVSQHYCGNVMRRVCFNKRFFGNGMKDGGPSHEEVEHVDAIFTMLKFIYAFCISDYIPCLRGLDLDGHENIVKKAVRKVDQYHNPVIEERIQQWKDGRKKDVEDFLDVFITLKDACNNSILTPEEIKAQITEIFIEGVDNPSNAFEWALAEMINHPEILKKAAEELDSVVGKERQVQESDLNKLNYVKACAREAFRLHPVVSFNVPHVAMDDTTVANYFIPKGSHVLISRQGLGRNPRIWDEPEKFKPERHLMDKDIDLALTDSELRLLSFSTGKRVCPGVMLGTYMTVMLFAKLLHGFTWSVPPNETSIDLTESKNDIMLAKPLHSLAKPRLPAKVYQG</sequence>
<comment type="caution">
    <text evidence="22">The sequence shown here is derived from an EMBL/GenBank/DDBJ whole genome shotgun (WGS) entry which is preliminary data.</text>
</comment>
<keyword evidence="7" id="KW-0256">Endoplasmic reticulum</keyword>
<evidence type="ECO:0000256" key="13">
    <source>
        <dbReference type="ARBA" id="ARBA00051234"/>
    </source>
</evidence>
<keyword evidence="8" id="KW-0492">Microsome</keyword>
<comment type="catalytic activity">
    <reaction evidence="12">
        <text>L-valine + reduced [NADPH--hemoprotein reductase] + O2 = N-hydroxy-L-valine + oxidized [NADPH--hemoprotein reductase] + H2O + 2 H(+)</text>
        <dbReference type="Rhea" id="RHEA:30491"/>
        <dbReference type="Rhea" id="RHEA-COMP:11964"/>
        <dbReference type="Rhea" id="RHEA-COMP:11965"/>
        <dbReference type="ChEBI" id="CHEBI:15377"/>
        <dbReference type="ChEBI" id="CHEBI:15378"/>
        <dbReference type="ChEBI" id="CHEBI:15379"/>
        <dbReference type="ChEBI" id="CHEBI:57618"/>
        <dbReference type="ChEBI" id="CHEBI:57762"/>
        <dbReference type="ChEBI" id="CHEBI:58210"/>
        <dbReference type="ChEBI" id="CHEBI:61140"/>
    </reaction>
</comment>
<comment type="catalytic activity">
    <reaction evidence="16">
        <text>L-valine + 2 reduced [NADPH--hemoprotein reductase] + 2 O2 = (E)-2-methylpropanal oxime + 2 oxidized [NADPH--hemoprotein reductase] + CO2 + 3 H2O + 2 H(+)</text>
        <dbReference type="Rhea" id="RHEA:28606"/>
        <dbReference type="Rhea" id="RHEA-COMP:11964"/>
        <dbReference type="Rhea" id="RHEA-COMP:11965"/>
        <dbReference type="ChEBI" id="CHEBI:15377"/>
        <dbReference type="ChEBI" id="CHEBI:15378"/>
        <dbReference type="ChEBI" id="CHEBI:15379"/>
        <dbReference type="ChEBI" id="CHEBI:16526"/>
        <dbReference type="ChEBI" id="CHEBI:57618"/>
        <dbReference type="ChEBI" id="CHEBI:57762"/>
        <dbReference type="ChEBI" id="CHEBI:58210"/>
        <dbReference type="ChEBI" id="CHEBI:61143"/>
        <dbReference type="EC" id="1.14.14.38"/>
    </reaction>
</comment>
<keyword evidence="5 19" id="KW-0349">Heme</keyword>
<dbReference type="GO" id="GO:0019756">
    <property type="term" value="P:cyanogenic glycoside biosynthetic process"/>
    <property type="evidence" value="ECO:0007669"/>
    <property type="project" value="UniProtKB-ARBA"/>
</dbReference>
<feature type="transmembrane region" description="Helical" evidence="21">
    <location>
        <begin position="12"/>
        <end position="32"/>
    </location>
</feature>
<evidence type="ECO:0000256" key="10">
    <source>
        <dbReference type="ARBA" id="ARBA00023004"/>
    </source>
</evidence>
<dbReference type="Pfam" id="PF00067">
    <property type="entry name" value="p450"/>
    <property type="match status" value="1"/>
</dbReference>
<evidence type="ECO:0000256" key="20">
    <source>
        <dbReference type="RuleBase" id="RU000461"/>
    </source>
</evidence>
<dbReference type="KEGG" id="qsa:O6P43_020443"/>
<comment type="function">
    <text evidence="18">Involved in the biosynthesis of the cyanogenic glucosides linamarin and lotaustralin and of the nitirle glucosides rhodiocyanoside A and D. Can use L-isoleucine &gt; L-valine as substrate, but not L-leucine, L-phenylalanine or L-tyrosine. Catalyzes multi-step reactions starting with two successive N-hydroxylations using L-isoleucine and, to a lower extent, L-valine as substrates leading to the formation of N,N-dihydroxy-L-valine and N,N-dihydroxy-L-isoleucine, respectively; following spontaneous reactions lead to the production of (E)-2-methylpropanal oxime and (1E,2S)-2-methylbutanal oxime, respectively.</text>
</comment>
<organism evidence="22 23">
    <name type="scientific">Quillaja saponaria</name>
    <name type="common">Soap bark tree</name>
    <dbReference type="NCBI Taxonomy" id="32244"/>
    <lineage>
        <taxon>Eukaryota</taxon>
        <taxon>Viridiplantae</taxon>
        <taxon>Streptophyta</taxon>
        <taxon>Embryophyta</taxon>
        <taxon>Tracheophyta</taxon>
        <taxon>Spermatophyta</taxon>
        <taxon>Magnoliopsida</taxon>
        <taxon>eudicotyledons</taxon>
        <taxon>Gunneridae</taxon>
        <taxon>Pentapetalae</taxon>
        <taxon>rosids</taxon>
        <taxon>fabids</taxon>
        <taxon>Fabales</taxon>
        <taxon>Quillajaceae</taxon>
        <taxon>Quillaja</taxon>
    </lineage>
</organism>
<keyword evidence="21" id="KW-0812">Transmembrane</keyword>
<evidence type="ECO:0000256" key="5">
    <source>
        <dbReference type="ARBA" id="ARBA00022617"/>
    </source>
</evidence>
<evidence type="ECO:0000256" key="9">
    <source>
        <dbReference type="ARBA" id="ARBA00023002"/>
    </source>
</evidence>
<dbReference type="PANTHER" id="PTHR47944">
    <property type="entry name" value="CYTOCHROME P450 98A9"/>
    <property type="match status" value="1"/>
</dbReference>
<dbReference type="GO" id="GO:0005506">
    <property type="term" value="F:iron ion binding"/>
    <property type="evidence" value="ECO:0007669"/>
    <property type="project" value="InterPro"/>
</dbReference>
<dbReference type="EMBL" id="JARAOO010000008">
    <property type="protein sequence ID" value="KAJ7959930.1"/>
    <property type="molecule type" value="Genomic_DNA"/>
</dbReference>
<keyword evidence="21" id="KW-1133">Transmembrane helix</keyword>
<dbReference type="SUPFAM" id="SSF48264">
    <property type="entry name" value="Cytochrome P450"/>
    <property type="match status" value="1"/>
</dbReference>
<evidence type="ECO:0000256" key="15">
    <source>
        <dbReference type="ARBA" id="ARBA00051419"/>
    </source>
</evidence>
<dbReference type="Proteomes" id="UP001163823">
    <property type="component" value="Chromosome 8"/>
</dbReference>
<keyword evidence="11 20" id="KW-0503">Monooxygenase</keyword>
<evidence type="ECO:0000256" key="2">
    <source>
        <dbReference type="ARBA" id="ARBA00004464"/>
    </source>
</evidence>
<evidence type="ECO:0000256" key="14">
    <source>
        <dbReference type="ARBA" id="ARBA00051269"/>
    </source>
</evidence>
<dbReference type="InterPro" id="IPR017972">
    <property type="entry name" value="Cyt_P450_CS"/>
</dbReference>
<dbReference type="PRINTS" id="PR00463">
    <property type="entry name" value="EP450I"/>
</dbReference>
<evidence type="ECO:0000256" key="4">
    <source>
        <dbReference type="ARBA" id="ARBA00010617"/>
    </source>
</evidence>
<evidence type="ECO:0000256" key="3">
    <source>
        <dbReference type="ARBA" id="ARBA00005179"/>
    </source>
</evidence>
<comment type="cofactor">
    <cofactor evidence="1 19">
        <name>heme</name>
        <dbReference type="ChEBI" id="CHEBI:30413"/>
    </cofactor>
</comment>
<evidence type="ECO:0000256" key="11">
    <source>
        <dbReference type="ARBA" id="ARBA00023033"/>
    </source>
</evidence>
<comment type="similarity">
    <text evidence="4 20">Belongs to the cytochrome P450 family.</text>
</comment>
<dbReference type="Gene3D" id="1.10.630.10">
    <property type="entry name" value="Cytochrome P450"/>
    <property type="match status" value="1"/>
</dbReference>
<proteinExistence type="inferred from homology"/>
<accession>A0AAD7LKN9</accession>
<dbReference type="PROSITE" id="PS00086">
    <property type="entry name" value="CYTOCHROME_P450"/>
    <property type="match status" value="1"/>
</dbReference>
<evidence type="ECO:0000313" key="23">
    <source>
        <dbReference type="Proteomes" id="UP001163823"/>
    </source>
</evidence>
<dbReference type="PANTHER" id="PTHR47944:SF4">
    <property type="entry name" value="OS09G0441700 PROTEIN"/>
    <property type="match status" value="1"/>
</dbReference>
<dbReference type="GO" id="GO:0102002">
    <property type="term" value="F:valine N-monooxygenase (oxime forming) activity"/>
    <property type="evidence" value="ECO:0007669"/>
    <property type="project" value="UniProtKB-EC"/>
</dbReference>
<gene>
    <name evidence="22" type="ORF">O6P43_020443</name>
</gene>
<evidence type="ECO:0000256" key="6">
    <source>
        <dbReference type="ARBA" id="ARBA00022723"/>
    </source>
</evidence>